<evidence type="ECO:0000256" key="2">
    <source>
        <dbReference type="ARBA" id="ARBA00022630"/>
    </source>
</evidence>
<dbReference type="Proteomes" id="UP000184130">
    <property type="component" value="Unassembled WGS sequence"/>
</dbReference>
<dbReference type="GO" id="GO:0010181">
    <property type="term" value="F:FMN binding"/>
    <property type="evidence" value="ECO:0007669"/>
    <property type="project" value="InterPro"/>
</dbReference>
<dbReference type="InterPro" id="IPR012349">
    <property type="entry name" value="Split_barrel_FMN-bd"/>
</dbReference>
<evidence type="ECO:0000256" key="1">
    <source>
        <dbReference type="ARBA" id="ARBA00001917"/>
    </source>
</evidence>
<reference evidence="5 6" key="1">
    <citation type="submission" date="2016-11" db="EMBL/GenBank/DDBJ databases">
        <authorList>
            <person name="Jaros S."/>
            <person name="Januszkiewicz K."/>
            <person name="Wedrychowicz H."/>
        </authorList>
    </citation>
    <scope>NUCLEOTIDE SEQUENCE [LARGE SCALE GENOMIC DNA]</scope>
    <source>
        <strain evidence="5 6">KHT3</strain>
    </source>
</reference>
<dbReference type="InterPro" id="IPR002563">
    <property type="entry name" value="Flavin_Rdtase-like_dom"/>
</dbReference>
<feature type="domain" description="Flavin reductase like" evidence="4">
    <location>
        <begin position="61"/>
        <end position="193"/>
    </location>
</feature>
<name>A0A1M6X7E5_XYLRU</name>
<keyword evidence="2" id="KW-0285">Flavoprotein</keyword>
<comment type="similarity">
    <text evidence="3">Belongs to the flavoredoxin family.</text>
</comment>
<evidence type="ECO:0000259" key="4">
    <source>
        <dbReference type="Pfam" id="PF01613"/>
    </source>
</evidence>
<comment type="cofactor">
    <cofactor evidence="1">
        <name>FMN</name>
        <dbReference type="ChEBI" id="CHEBI:58210"/>
    </cofactor>
</comment>
<organism evidence="5 6">
    <name type="scientific">Xylanibacter ruminicola</name>
    <name type="common">Prevotella ruminicola</name>
    <dbReference type="NCBI Taxonomy" id="839"/>
    <lineage>
        <taxon>Bacteria</taxon>
        <taxon>Pseudomonadati</taxon>
        <taxon>Bacteroidota</taxon>
        <taxon>Bacteroidia</taxon>
        <taxon>Bacteroidales</taxon>
        <taxon>Prevotellaceae</taxon>
        <taxon>Xylanibacter</taxon>
    </lineage>
</organism>
<sequence>MKNFMKSSAFVLTGALLIAACGNKEQKSEANVNENPTQEKVEVKAVEGRKNFSDKAVITPLPAIMIATWDENKNPDVMMAAWGGQCGPKHITFELSKHKTTDNIRLKKAFTISFATKGDIVQSDYFGIVSGNDVPDKVAKAGFTITPSPNVDAPIINEYKLTLECKVVTFDEDENGGARVVGEIVNMSADESILDEEGNIDLGKLQPVIFDSAKNEYRVVGEKVGTAWGSGKTIQEREVK</sequence>
<accession>A0A1M6X7E5</accession>
<evidence type="ECO:0000313" key="6">
    <source>
        <dbReference type="Proteomes" id="UP000184130"/>
    </source>
</evidence>
<dbReference type="PROSITE" id="PS51257">
    <property type="entry name" value="PROKAR_LIPOPROTEIN"/>
    <property type="match status" value="1"/>
</dbReference>
<dbReference type="RefSeq" id="WP_254795165.1">
    <property type="nucleotide sequence ID" value="NZ_FRBD01000019.1"/>
</dbReference>
<dbReference type="InterPro" id="IPR052174">
    <property type="entry name" value="Flavoredoxin"/>
</dbReference>
<dbReference type="AlphaFoldDB" id="A0A1M6X7E5"/>
<dbReference type="Pfam" id="PF01613">
    <property type="entry name" value="Flavin_Reduct"/>
    <property type="match status" value="1"/>
</dbReference>
<evidence type="ECO:0000313" key="5">
    <source>
        <dbReference type="EMBL" id="SHL01848.1"/>
    </source>
</evidence>
<dbReference type="GO" id="GO:0016646">
    <property type="term" value="F:oxidoreductase activity, acting on the CH-NH group of donors, NAD or NADP as acceptor"/>
    <property type="evidence" value="ECO:0007669"/>
    <property type="project" value="UniProtKB-ARBA"/>
</dbReference>
<gene>
    <name evidence="5" type="ORF">SAMN05216463_11952</name>
</gene>
<dbReference type="PANTHER" id="PTHR43567:SF1">
    <property type="entry name" value="FLAVOREDOXIN"/>
    <property type="match status" value="1"/>
</dbReference>
<dbReference type="PANTHER" id="PTHR43567">
    <property type="entry name" value="FLAVOREDOXIN-RELATED-RELATED"/>
    <property type="match status" value="1"/>
</dbReference>
<dbReference type="SUPFAM" id="SSF50475">
    <property type="entry name" value="FMN-binding split barrel"/>
    <property type="match status" value="1"/>
</dbReference>
<dbReference type="Gene3D" id="2.30.110.10">
    <property type="entry name" value="Electron Transport, Fmn-binding Protein, Chain A"/>
    <property type="match status" value="1"/>
</dbReference>
<protein>
    <submittedName>
        <fullName evidence="5">NADH-FMN oxidoreductase RutF, flavin reductase (DIM6/NTAB) family</fullName>
    </submittedName>
</protein>
<dbReference type="EMBL" id="FRBD01000019">
    <property type="protein sequence ID" value="SHL01848.1"/>
    <property type="molecule type" value="Genomic_DNA"/>
</dbReference>
<evidence type="ECO:0000256" key="3">
    <source>
        <dbReference type="ARBA" id="ARBA00038054"/>
    </source>
</evidence>
<proteinExistence type="inferred from homology"/>